<sequence length="309" mass="36285">MVEDGWSNNVEGSRMFRFSRKLANTRERLKNWSKAKFRNPKLEIESRLNNIKDIQMQPLKNELKDELIALKKEVDDLWQIEEHFWHQRSRLNWIKYGDRNTHFFHSTTVQRRRQNSILRIKNKEDEWLTDEEDIKRFINESYKDLFKAGTLEDVDEVLDSIDMVVTPEMNEKFSSYSPRGEGFNSFLRWWEMIVATTSSVGSLNATDHSSGEAGLAVVCRNHNGELVDGASLFTHASTMDIVEAMALRLAIRLARDRGWSNVIIETDNKDLARRLNCSGHCHRWDTQAMELDIINFTSHFENVVFFFVY</sequence>
<dbReference type="CDD" id="cd06222">
    <property type="entry name" value="RNase_H_like"/>
    <property type="match status" value="1"/>
</dbReference>
<dbReference type="Gramene" id="OMO88693">
    <property type="protein sequence ID" value="OMO88693"/>
    <property type="gene ID" value="CCACVL1_08251"/>
</dbReference>
<dbReference type="InterPro" id="IPR036397">
    <property type="entry name" value="RNaseH_sf"/>
</dbReference>
<reference evidence="2 3" key="1">
    <citation type="submission" date="2013-09" db="EMBL/GenBank/DDBJ databases">
        <title>Corchorus capsularis genome sequencing.</title>
        <authorList>
            <person name="Alam M."/>
            <person name="Haque M.S."/>
            <person name="Islam M.S."/>
            <person name="Emdad E.M."/>
            <person name="Islam M.M."/>
            <person name="Ahmed B."/>
            <person name="Halim A."/>
            <person name="Hossen Q.M.M."/>
            <person name="Hossain M.Z."/>
            <person name="Ahmed R."/>
            <person name="Khan M.M."/>
            <person name="Islam R."/>
            <person name="Rashid M.M."/>
            <person name="Khan S.A."/>
            <person name="Rahman M.S."/>
            <person name="Alam M."/>
        </authorList>
    </citation>
    <scope>NUCLEOTIDE SEQUENCE [LARGE SCALE GENOMIC DNA]</scope>
    <source>
        <strain evidence="3">cv. CVL-1</strain>
        <tissue evidence="2">Whole seedling</tissue>
    </source>
</reference>
<protein>
    <recommendedName>
        <fullName evidence="1">RNase H type-1 domain-containing protein</fullName>
    </recommendedName>
</protein>
<evidence type="ECO:0000313" key="3">
    <source>
        <dbReference type="Proteomes" id="UP000188268"/>
    </source>
</evidence>
<dbReference type="Pfam" id="PF13456">
    <property type="entry name" value="RVT_3"/>
    <property type="match status" value="1"/>
</dbReference>
<dbReference type="AlphaFoldDB" id="A0A1R3J1J2"/>
<dbReference type="OMA" id="WEMIVAT"/>
<dbReference type="Gene3D" id="3.30.420.10">
    <property type="entry name" value="Ribonuclease H-like superfamily/Ribonuclease H"/>
    <property type="match status" value="1"/>
</dbReference>
<dbReference type="GO" id="GO:0004523">
    <property type="term" value="F:RNA-DNA hybrid ribonuclease activity"/>
    <property type="evidence" value="ECO:0007669"/>
    <property type="project" value="InterPro"/>
</dbReference>
<comment type="caution">
    <text evidence="2">The sequence shown here is derived from an EMBL/GenBank/DDBJ whole genome shotgun (WGS) entry which is preliminary data.</text>
</comment>
<organism evidence="2 3">
    <name type="scientific">Corchorus capsularis</name>
    <name type="common">Jute</name>
    <dbReference type="NCBI Taxonomy" id="210143"/>
    <lineage>
        <taxon>Eukaryota</taxon>
        <taxon>Viridiplantae</taxon>
        <taxon>Streptophyta</taxon>
        <taxon>Embryophyta</taxon>
        <taxon>Tracheophyta</taxon>
        <taxon>Spermatophyta</taxon>
        <taxon>Magnoliopsida</taxon>
        <taxon>eudicotyledons</taxon>
        <taxon>Gunneridae</taxon>
        <taxon>Pentapetalae</taxon>
        <taxon>rosids</taxon>
        <taxon>malvids</taxon>
        <taxon>Malvales</taxon>
        <taxon>Malvaceae</taxon>
        <taxon>Grewioideae</taxon>
        <taxon>Apeibeae</taxon>
        <taxon>Corchorus</taxon>
    </lineage>
</organism>
<dbReference type="OrthoDB" id="991485at2759"/>
<feature type="domain" description="RNase H type-1" evidence="1">
    <location>
        <begin position="206"/>
        <end position="309"/>
    </location>
</feature>
<accession>A0A1R3J1J2</accession>
<dbReference type="Proteomes" id="UP000188268">
    <property type="component" value="Unassembled WGS sequence"/>
</dbReference>
<dbReference type="InterPro" id="IPR002156">
    <property type="entry name" value="RNaseH_domain"/>
</dbReference>
<dbReference type="InterPro" id="IPR044730">
    <property type="entry name" value="RNase_H-like_dom_plant"/>
</dbReference>
<evidence type="ECO:0000259" key="1">
    <source>
        <dbReference type="Pfam" id="PF13456"/>
    </source>
</evidence>
<dbReference type="PANTHER" id="PTHR47074">
    <property type="entry name" value="BNAC02G40300D PROTEIN"/>
    <property type="match status" value="1"/>
</dbReference>
<dbReference type="InterPro" id="IPR052929">
    <property type="entry name" value="RNase_H-like_EbsB-rel"/>
</dbReference>
<dbReference type="GO" id="GO:0003676">
    <property type="term" value="F:nucleic acid binding"/>
    <property type="evidence" value="ECO:0007669"/>
    <property type="project" value="InterPro"/>
</dbReference>
<evidence type="ECO:0000313" key="2">
    <source>
        <dbReference type="EMBL" id="OMO88693.1"/>
    </source>
</evidence>
<gene>
    <name evidence="2" type="ORF">CCACVL1_08251</name>
</gene>
<proteinExistence type="predicted"/>
<dbReference type="SUPFAM" id="SSF53098">
    <property type="entry name" value="Ribonuclease H-like"/>
    <property type="match status" value="1"/>
</dbReference>
<dbReference type="PANTHER" id="PTHR47074:SF11">
    <property type="entry name" value="REVERSE TRANSCRIPTASE-LIKE PROTEIN"/>
    <property type="match status" value="1"/>
</dbReference>
<keyword evidence="3" id="KW-1185">Reference proteome</keyword>
<dbReference type="STRING" id="210143.A0A1R3J1J2"/>
<dbReference type="EMBL" id="AWWV01008943">
    <property type="protein sequence ID" value="OMO88693.1"/>
    <property type="molecule type" value="Genomic_DNA"/>
</dbReference>
<name>A0A1R3J1J2_COCAP</name>
<dbReference type="InterPro" id="IPR012337">
    <property type="entry name" value="RNaseH-like_sf"/>
</dbReference>